<evidence type="ECO:0000256" key="3">
    <source>
        <dbReference type="ARBA" id="ARBA00022989"/>
    </source>
</evidence>
<feature type="non-terminal residue" evidence="6">
    <location>
        <position position="212"/>
    </location>
</feature>
<feature type="transmembrane region" description="Helical" evidence="5">
    <location>
        <begin position="174"/>
        <end position="194"/>
    </location>
</feature>
<dbReference type="InterPro" id="IPR050997">
    <property type="entry name" value="MAPEG"/>
</dbReference>
<dbReference type="Gene3D" id="1.20.120.550">
    <property type="entry name" value="Membrane associated eicosanoid/glutathione metabolism-like domain"/>
    <property type="match status" value="1"/>
</dbReference>
<evidence type="ECO:0000256" key="1">
    <source>
        <dbReference type="ARBA" id="ARBA00004141"/>
    </source>
</evidence>
<name>A0A1S8XA46_OPIVI</name>
<dbReference type="PANTHER" id="PTHR10250">
    <property type="entry name" value="MICROSOMAL GLUTATHIONE S-TRANSFERASE"/>
    <property type="match status" value="1"/>
</dbReference>
<feature type="non-terminal residue" evidence="6">
    <location>
        <position position="1"/>
    </location>
</feature>
<evidence type="ECO:0000256" key="2">
    <source>
        <dbReference type="ARBA" id="ARBA00022692"/>
    </source>
</evidence>
<evidence type="ECO:0000313" key="6">
    <source>
        <dbReference type="EMBL" id="OON23526.1"/>
    </source>
</evidence>
<accession>A0A1S8XA46</accession>
<dbReference type="GO" id="GO:0004364">
    <property type="term" value="F:glutathione transferase activity"/>
    <property type="evidence" value="ECO:0007669"/>
    <property type="project" value="TreeGrafter"/>
</dbReference>
<dbReference type="InterPro" id="IPR023352">
    <property type="entry name" value="MAPEG-like_dom_sf"/>
</dbReference>
<reference evidence="6 7" key="1">
    <citation type="submission" date="2015-03" db="EMBL/GenBank/DDBJ databases">
        <title>Draft genome of the nematode, Opisthorchis viverrini.</title>
        <authorList>
            <person name="Mitreva M."/>
        </authorList>
    </citation>
    <scope>NUCLEOTIDE SEQUENCE [LARGE SCALE GENOMIC DNA]</scope>
    <source>
        <strain evidence="6">Khon Kaen</strain>
    </source>
</reference>
<evidence type="ECO:0000256" key="5">
    <source>
        <dbReference type="SAM" id="Phobius"/>
    </source>
</evidence>
<dbReference type="GO" id="GO:0006691">
    <property type="term" value="P:leukotriene metabolic process"/>
    <property type="evidence" value="ECO:0007669"/>
    <property type="project" value="UniProtKB-ARBA"/>
</dbReference>
<organism evidence="6 7">
    <name type="scientific">Opisthorchis viverrini</name>
    <name type="common">Southeast Asian liver fluke</name>
    <dbReference type="NCBI Taxonomy" id="6198"/>
    <lineage>
        <taxon>Eukaryota</taxon>
        <taxon>Metazoa</taxon>
        <taxon>Spiralia</taxon>
        <taxon>Lophotrochozoa</taxon>
        <taxon>Platyhelminthes</taxon>
        <taxon>Trematoda</taxon>
        <taxon>Digenea</taxon>
        <taxon>Opisthorchiida</taxon>
        <taxon>Opisthorchiata</taxon>
        <taxon>Opisthorchiidae</taxon>
        <taxon>Opisthorchis</taxon>
    </lineage>
</organism>
<evidence type="ECO:0000256" key="4">
    <source>
        <dbReference type="ARBA" id="ARBA00023136"/>
    </source>
</evidence>
<dbReference type="Pfam" id="PF01124">
    <property type="entry name" value="MAPEG"/>
    <property type="match status" value="1"/>
</dbReference>
<comment type="subcellular location">
    <subcellularLocation>
        <location evidence="1">Membrane</location>
        <topology evidence="1">Multi-pass membrane protein</topology>
    </subcellularLocation>
</comment>
<dbReference type="GO" id="GO:0016020">
    <property type="term" value="C:membrane"/>
    <property type="evidence" value="ECO:0007669"/>
    <property type="project" value="UniProtKB-SubCell"/>
</dbReference>
<keyword evidence="7" id="KW-1185">Reference proteome</keyword>
<keyword evidence="2 5" id="KW-0812">Transmembrane</keyword>
<dbReference type="EMBL" id="KV891529">
    <property type="protein sequence ID" value="OON23526.1"/>
    <property type="molecule type" value="Genomic_DNA"/>
</dbReference>
<dbReference type="Proteomes" id="UP000243686">
    <property type="component" value="Unassembled WGS sequence"/>
</dbReference>
<dbReference type="GO" id="GO:0005635">
    <property type="term" value="C:nuclear envelope"/>
    <property type="evidence" value="ECO:0007669"/>
    <property type="project" value="TreeGrafter"/>
</dbReference>
<feature type="transmembrane region" description="Helical" evidence="5">
    <location>
        <begin position="142"/>
        <end position="162"/>
    </location>
</feature>
<dbReference type="SUPFAM" id="SSF161084">
    <property type="entry name" value="MAPEG domain-like"/>
    <property type="match status" value="1"/>
</dbReference>
<evidence type="ECO:0000313" key="7">
    <source>
        <dbReference type="Proteomes" id="UP000243686"/>
    </source>
</evidence>
<proteinExistence type="predicted"/>
<keyword evidence="3 5" id="KW-1133">Transmembrane helix</keyword>
<gene>
    <name evidence="6" type="ORF">X801_00563</name>
</gene>
<dbReference type="AlphaFoldDB" id="A0A1S8XA46"/>
<dbReference type="InterPro" id="IPR001129">
    <property type="entry name" value="Membr-assoc_MAPEG"/>
</dbReference>
<protein>
    <submittedName>
        <fullName evidence="6">MAPEG family protein</fullName>
    </submittedName>
</protein>
<keyword evidence="4 5" id="KW-0472">Membrane</keyword>
<dbReference type="GO" id="GO:0005783">
    <property type="term" value="C:endoplasmic reticulum"/>
    <property type="evidence" value="ECO:0007669"/>
    <property type="project" value="TreeGrafter"/>
</dbReference>
<dbReference type="GO" id="GO:0004602">
    <property type="term" value="F:glutathione peroxidase activity"/>
    <property type="evidence" value="ECO:0007669"/>
    <property type="project" value="TreeGrafter"/>
</dbReference>
<dbReference type="PANTHER" id="PTHR10250:SF26">
    <property type="entry name" value="GLUTATHIONE S-TRANSFERASE 3, MITOCHONDRIAL"/>
    <property type="match status" value="1"/>
</dbReference>
<feature type="transmembrane region" description="Helical" evidence="5">
    <location>
        <begin position="64"/>
        <end position="82"/>
    </location>
</feature>
<sequence>GRIRKLAYRISVTELLTNEGSTFGALCACPVELSADSTSSRLKMTLSRVLAPPLSSLPICIPRYYGGVVLVGAGSLALNAYFTMRVMKARKEHNVQVSTPQTANCSLVPNALPPHEQSVQLHSTLEMLPSFLMTLFIGGLRYPRSFAVCGVVYLLGRILYFRGYSTGDPEKRKLGGVSLLGLLPMFLGLVAFGAQHLMASLNSSVWVIKVVT</sequence>